<evidence type="ECO:0000313" key="6">
    <source>
        <dbReference type="EMBL" id="TAA36457.1"/>
    </source>
</evidence>
<evidence type="ECO:0000313" key="8">
    <source>
        <dbReference type="Proteomes" id="UP000291286"/>
    </source>
</evidence>
<sequence length="76" mass="8102">MDAETIRELIQTGLPGAQARVQGDDGVHFEATVVCEAFKGKLPLARHRMVYATLGDLMGGAIHALQLKTVTPDEAA</sequence>
<accession>A0A4Q8M0M3</accession>
<dbReference type="GO" id="GO:0006351">
    <property type="term" value="P:DNA-templated transcription"/>
    <property type="evidence" value="ECO:0007669"/>
    <property type="project" value="TreeGrafter"/>
</dbReference>
<evidence type="ECO:0000313" key="5">
    <source>
        <dbReference type="EMBL" id="TAA25208.1"/>
    </source>
</evidence>
<dbReference type="Proteomes" id="UP000291286">
    <property type="component" value="Unassembled WGS sequence"/>
</dbReference>
<gene>
    <name evidence="6" type="ORF">EA655_18550</name>
    <name evidence="7" type="ORF">EA656_05870</name>
    <name evidence="4" type="ORF">EA658_09400</name>
    <name evidence="5" type="ORF">EA661_17150</name>
    <name evidence="3" type="ORF">QE383_000818</name>
</gene>
<comment type="similarity">
    <text evidence="1 2">Belongs to the BolA/IbaG family.</text>
</comment>
<evidence type="ECO:0000313" key="11">
    <source>
        <dbReference type="Proteomes" id="UP000294164"/>
    </source>
</evidence>
<dbReference type="PANTHER" id="PTHR46229">
    <property type="entry name" value="BOLA TRANSCRIPTION REGULATOR"/>
    <property type="match status" value="1"/>
</dbReference>
<accession>A0A4Q8LWI4</accession>
<evidence type="ECO:0000313" key="9">
    <source>
        <dbReference type="Proteomes" id="UP000292087"/>
    </source>
</evidence>
<dbReference type="RefSeq" id="WP_130520984.1">
    <property type="nucleotide sequence ID" value="NZ_CAWZZE010000022.1"/>
</dbReference>
<evidence type="ECO:0000313" key="3">
    <source>
        <dbReference type="EMBL" id="MDQ1118510.1"/>
    </source>
</evidence>
<protein>
    <submittedName>
        <fullName evidence="3">Acid stress-induced BolA-like protein IbaG/YrbA</fullName>
    </submittedName>
    <submittedName>
        <fullName evidence="5">BolA/IbaG family iron-sulfur metabolism protein</fullName>
    </submittedName>
</protein>
<dbReference type="InterPro" id="IPR036065">
    <property type="entry name" value="BolA-like_sf"/>
</dbReference>
<dbReference type="AlphaFoldDB" id="A0A4Q9TG90"/>
<dbReference type="InterPro" id="IPR050961">
    <property type="entry name" value="BolA/IbaG_stress_morph_reg"/>
</dbReference>
<evidence type="ECO:0000256" key="2">
    <source>
        <dbReference type="RuleBase" id="RU003860"/>
    </source>
</evidence>
<dbReference type="GO" id="GO:0005829">
    <property type="term" value="C:cytosol"/>
    <property type="evidence" value="ECO:0007669"/>
    <property type="project" value="TreeGrafter"/>
</dbReference>
<dbReference type="Proteomes" id="UP000293089">
    <property type="component" value="Unassembled WGS sequence"/>
</dbReference>
<name>A0A4Q9TG90_9GAMM</name>
<proteinExistence type="inferred from homology"/>
<dbReference type="PIRSF" id="PIRSF003113">
    <property type="entry name" value="BolA"/>
    <property type="match status" value="1"/>
</dbReference>
<dbReference type="InterPro" id="IPR002634">
    <property type="entry name" value="BolA"/>
</dbReference>
<keyword evidence="10" id="KW-1185">Reference proteome</keyword>
<dbReference type="EMBL" id="JAUTBB010000001">
    <property type="protein sequence ID" value="MDQ1118510.1"/>
    <property type="molecule type" value="Genomic_DNA"/>
</dbReference>
<reference evidence="8 9" key="1">
    <citation type="submission" date="2019-02" db="EMBL/GenBank/DDBJ databases">
        <title>WGS of Pseudoxanthomonas species novum from clinical isolates.</title>
        <authorList>
            <person name="Bernier A.-M."/>
            <person name="Bernard K."/>
            <person name="Vachon A."/>
        </authorList>
    </citation>
    <scope>NUCLEOTIDE SEQUENCE [LARGE SCALE GENOMIC DNA]</scope>
    <source>
        <strain evidence="10">NML 170316</strain>
        <strain evidence="6 11">NML130969</strain>
        <strain evidence="7 9">NML140781</strain>
        <strain evidence="4">NML170316</strain>
        <strain evidence="5 8">NML171202</strain>
    </source>
</reference>
<evidence type="ECO:0000256" key="1">
    <source>
        <dbReference type="ARBA" id="ARBA00005578"/>
    </source>
</evidence>
<comment type="caution">
    <text evidence="5">The sequence shown here is derived from an EMBL/GenBank/DDBJ whole genome shotgun (WGS) entry which is preliminary data.</text>
</comment>
<dbReference type="Gene3D" id="3.30.300.90">
    <property type="entry name" value="BolA-like"/>
    <property type="match status" value="1"/>
</dbReference>
<dbReference type="Pfam" id="PF01722">
    <property type="entry name" value="BolA"/>
    <property type="match status" value="1"/>
</dbReference>
<evidence type="ECO:0000313" key="4">
    <source>
        <dbReference type="EMBL" id="TAA21121.1"/>
    </source>
</evidence>
<dbReference type="Proteomes" id="UP000294164">
    <property type="component" value="Unassembled WGS sequence"/>
</dbReference>
<evidence type="ECO:0000313" key="7">
    <source>
        <dbReference type="EMBL" id="TAA38157.1"/>
    </source>
</evidence>
<reference evidence="3" key="2">
    <citation type="submission" date="2023-07" db="EMBL/GenBank/DDBJ databases">
        <title>Functional and genomic diversity of the sorghum phyllosphere microbiome.</title>
        <authorList>
            <person name="Shade A."/>
        </authorList>
    </citation>
    <scope>NUCLEOTIDE SEQUENCE</scope>
    <source>
        <strain evidence="3">SORGH_AS_0908</strain>
    </source>
</reference>
<dbReference type="GeneID" id="93829738"/>
<dbReference type="Proteomes" id="UP000292087">
    <property type="component" value="Unassembled WGS sequence"/>
</dbReference>
<dbReference type="EMBL" id="SHMB01000009">
    <property type="protein sequence ID" value="TAA25208.1"/>
    <property type="molecule type" value="Genomic_DNA"/>
</dbReference>
<accession>A0A4Q9TG90</accession>
<dbReference type="EMBL" id="SHME01000002">
    <property type="protein sequence ID" value="TAA21121.1"/>
    <property type="molecule type" value="Genomic_DNA"/>
</dbReference>
<dbReference type="OrthoDB" id="9801469at2"/>
<dbReference type="SUPFAM" id="SSF82657">
    <property type="entry name" value="BolA-like"/>
    <property type="match status" value="1"/>
</dbReference>
<dbReference type="FunFam" id="3.30.300.90:FF:000005">
    <property type="entry name" value="BolA family transcriptional regulator"/>
    <property type="match status" value="1"/>
</dbReference>
<dbReference type="PANTHER" id="PTHR46229:SF2">
    <property type="entry name" value="BOLA-LIKE PROTEIN 1"/>
    <property type="match status" value="1"/>
</dbReference>
<evidence type="ECO:0000313" key="10">
    <source>
        <dbReference type="Proteomes" id="UP000293089"/>
    </source>
</evidence>
<accession>A0A4Q8LAG8</accession>
<dbReference type="EMBL" id="SHMF01000001">
    <property type="protein sequence ID" value="TAA38157.1"/>
    <property type="molecule type" value="Genomic_DNA"/>
</dbReference>
<dbReference type="Proteomes" id="UP001234354">
    <property type="component" value="Unassembled WGS sequence"/>
</dbReference>
<dbReference type="EMBL" id="SHMG01000015">
    <property type="protein sequence ID" value="TAA36457.1"/>
    <property type="molecule type" value="Genomic_DNA"/>
</dbReference>
<organism evidence="5 8">
    <name type="scientific">Pseudoxanthomonas winnipegensis</name>
    <dbReference type="NCBI Taxonomy" id="2480810"/>
    <lineage>
        <taxon>Bacteria</taxon>
        <taxon>Pseudomonadati</taxon>
        <taxon>Pseudomonadota</taxon>
        <taxon>Gammaproteobacteria</taxon>
        <taxon>Lysobacterales</taxon>
        <taxon>Lysobacteraceae</taxon>
        <taxon>Pseudoxanthomonas</taxon>
    </lineage>
</organism>